<proteinExistence type="predicted"/>
<protein>
    <submittedName>
        <fullName evidence="1">Uncharacterized protein</fullName>
    </submittedName>
</protein>
<keyword evidence="2" id="KW-1185">Reference proteome</keyword>
<reference evidence="1" key="1">
    <citation type="submission" date="2022-04" db="EMBL/GenBank/DDBJ databases">
        <title>Genome of the entomopathogenic fungus Entomophthora muscae.</title>
        <authorList>
            <person name="Elya C."/>
            <person name="Lovett B.R."/>
            <person name="Lee E."/>
            <person name="Macias A.M."/>
            <person name="Hajek A.E."/>
            <person name="De Bivort B.L."/>
            <person name="Kasson M.T."/>
            <person name="De Fine Licht H.H."/>
            <person name="Stajich J.E."/>
        </authorList>
    </citation>
    <scope>NUCLEOTIDE SEQUENCE</scope>
    <source>
        <strain evidence="1">Berkeley</strain>
    </source>
</reference>
<name>A0ACC2SSM7_9FUNG</name>
<evidence type="ECO:0000313" key="1">
    <source>
        <dbReference type="EMBL" id="KAJ9065409.1"/>
    </source>
</evidence>
<dbReference type="Proteomes" id="UP001165960">
    <property type="component" value="Unassembled WGS sequence"/>
</dbReference>
<gene>
    <name evidence="1" type="ORF">DSO57_1019997</name>
</gene>
<organism evidence="1 2">
    <name type="scientific">Entomophthora muscae</name>
    <dbReference type="NCBI Taxonomy" id="34485"/>
    <lineage>
        <taxon>Eukaryota</taxon>
        <taxon>Fungi</taxon>
        <taxon>Fungi incertae sedis</taxon>
        <taxon>Zoopagomycota</taxon>
        <taxon>Entomophthoromycotina</taxon>
        <taxon>Entomophthoromycetes</taxon>
        <taxon>Entomophthorales</taxon>
        <taxon>Entomophthoraceae</taxon>
        <taxon>Entomophthora</taxon>
    </lineage>
</organism>
<accession>A0ACC2SSM7</accession>
<dbReference type="EMBL" id="QTSX02004352">
    <property type="protein sequence ID" value="KAJ9065409.1"/>
    <property type="molecule type" value="Genomic_DNA"/>
</dbReference>
<comment type="caution">
    <text evidence="1">The sequence shown here is derived from an EMBL/GenBank/DDBJ whole genome shotgun (WGS) entry which is preliminary data.</text>
</comment>
<sequence length="239" mass="26551">MFRVAALCFGVVHSTEVYGTVVTSPALPPLNEKHIFNLVNRASEQSITNSRMTLASGMSWVGPTELFAEYHLVGDYPQAMRNCEFVGRPYGFGCFKKTKSYYYWSKGYPISSPITCQSNQTCIAKATHSIISHLKYNIGAISVGKLVALVSNRYRNIPLDYKDGVASPTNINQAFVGPNRKQLKFKSLFFTVEGKLELHNFNVTNENKTSSLLHNVVMKFPIVIPKTGAGSGVYYLEDA</sequence>
<evidence type="ECO:0000313" key="2">
    <source>
        <dbReference type="Proteomes" id="UP001165960"/>
    </source>
</evidence>